<dbReference type="SUPFAM" id="SSF81321">
    <property type="entry name" value="Family A G protein-coupled receptor-like"/>
    <property type="match status" value="1"/>
</dbReference>
<dbReference type="InterPro" id="IPR017452">
    <property type="entry name" value="GPCR_Rhodpsn_7TM"/>
</dbReference>
<dbReference type="STRING" id="79923.A0A3R7FNY9"/>
<dbReference type="PANTHER" id="PTHR24238">
    <property type="entry name" value="G-PROTEIN COUPLED RECEPTOR"/>
    <property type="match status" value="1"/>
</dbReference>
<evidence type="ECO:0000259" key="8">
    <source>
        <dbReference type="PROSITE" id="PS50262"/>
    </source>
</evidence>
<evidence type="ECO:0000256" key="3">
    <source>
        <dbReference type="ARBA" id="ARBA00022989"/>
    </source>
</evidence>
<evidence type="ECO:0000256" key="7">
    <source>
        <dbReference type="ARBA" id="ARBA00023224"/>
    </source>
</evidence>
<sequence>MVERQNKIYPSVHKRTDSVILRTILYRMKATTDRELQSVTSTVRLNQAFGIRIIVVSKASMGCWENITNEELMTNQFRAYASPILGFIGVPANTLTFIVFYVMNKRNPCRFNFYALALMVTYNVQLITNALLDDFVGRGLSWITQCRIDVQPDTLSSFSCKTITFFTECSALTKAFVLMFFSVDRVYAVYNTVSPQSGILWTRIGIIICCVVCMVMNIPQLIYVDRVGQNDGTYTCRYLNPLATGVQYVLYLYIVGATLVPSVLVFITSLCILVRMKTIIDRSKIRGDFDKASAVEFGKVITHLIISILFTSISFPLVVAIILRQQVYIWGYDNTNPVYATRIVELSKLCSSIDTINYACEFFIYVAFMPEFRETLVQLFTCKPCTFKWKWKDVVNRTCSTTDFSSVNISHETTAAKTEGVIVTRL</sequence>
<evidence type="ECO:0000256" key="6">
    <source>
        <dbReference type="ARBA" id="ARBA00023170"/>
    </source>
</evidence>
<comment type="caution">
    <text evidence="9">The sequence shown here is derived from an EMBL/GenBank/DDBJ whole genome shotgun (WGS) entry which is preliminary data.</text>
</comment>
<dbReference type="Proteomes" id="UP000286415">
    <property type="component" value="Unassembled WGS sequence"/>
</dbReference>
<accession>A0A3R7FNY9</accession>
<gene>
    <name evidence="9" type="ORF">CSKR_100751</name>
</gene>
<dbReference type="OrthoDB" id="9999179at2759"/>
<reference evidence="9 10" key="2">
    <citation type="journal article" date="2021" name="Genomics">
        <title>High-quality reference genome for Clonorchis sinensis.</title>
        <authorList>
            <person name="Young N.D."/>
            <person name="Stroehlein A.J."/>
            <person name="Kinkar L."/>
            <person name="Wang T."/>
            <person name="Sohn W.M."/>
            <person name="Chang B.C.H."/>
            <person name="Kaur P."/>
            <person name="Weisz D."/>
            <person name="Dudchenko O."/>
            <person name="Aiden E.L."/>
            <person name="Korhonen P.K."/>
            <person name="Gasser R.B."/>
        </authorList>
    </citation>
    <scope>NUCLEOTIDE SEQUENCE [LARGE SCALE GENOMIC DNA]</scope>
    <source>
        <strain evidence="9">Cs-k2</strain>
    </source>
</reference>
<keyword evidence="3" id="KW-1133">Transmembrane helix</keyword>
<keyword evidence="2" id="KW-0812">Transmembrane</keyword>
<reference evidence="9 10" key="1">
    <citation type="journal article" date="2018" name="Biotechnol. Adv.">
        <title>Improved genomic resources and new bioinformatic workflow for the carcinogenic parasite Clonorchis sinensis: Biotechnological implications.</title>
        <authorList>
            <person name="Wang D."/>
            <person name="Korhonen P.K."/>
            <person name="Gasser R.B."/>
            <person name="Young N.D."/>
        </authorList>
    </citation>
    <scope>NUCLEOTIDE SEQUENCE [LARGE SCALE GENOMIC DNA]</scope>
    <source>
        <strain evidence="9">Cs-k2</strain>
    </source>
</reference>
<dbReference type="InterPro" id="IPR000276">
    <property type="entry name" value="GPCR_Rhodpsn"/>
</dbReference>
<dbReference type="GO" id="GO:0008188">
    <property type="term" value="F:neuropeptide receptor activity"/>
    <property type="evidence" value="ECO:0007669"/>
    <property type="project" value="TreeGrafter"/>
</dbReference>
<organism evidence="9 10">
    <name type="scientific">Clonorchis sinensis</name>
    <name type="common">Chinese liver fluke</name>
    <dbReference type="NCBI Taxonomy" id="79923"/>
    <lineage>
        <taxon>Eukaryota</taxon>
        <taxon>Metazoa</taxon>
        <taxon>Spiralia</taxon>
        <taxon>Lophotrochozoa</taxon>
        <taxon>Platyhelminthes</taxon>
        <taxon>Trematoda</taxon>
        <taxon>Digenea</taxon>
        <taxon>Opisthorchiida</taxon>
        <taxon>Opisthorchiata</taxon>
        <taxon>Opisthorchiidae</taxon>
        <taxon>Clonorchis</taxon>
    </lineage>
</organism>
<dbReference type="InParanoid" id="A0A3R7FNY9"/>
<keyword evidence="6" id="KW-0675">Receptor</keyword>
<keyword evidence="4" id="KW-0297">G-protein coupled receptor</keyword>
<keyword evidence="10" id="KW-1185">Reference proteome</keyword>
<dbReference type="AlphaFoldDB" id="A0A3R7FNY9"/>
<evidence type="ECO:0000256" key="2">
    <source>
        <dbReference type="ARBA" id="ARBA00022692"/>
    </source>
</evidence>
<dbReference type="PANTHER" id="PTHR24238:SF75">
    <property type="entry name" value="CHOLECYSTOKININ-LIKE RECEPTOR AT 17D1-RELATED"/>
    <property type="match status" value="1"/>
</dbReference>
<name>A0A3R7FNY9_CLOSI</name>
<evidence type="ECO:0000256" key="1">
    <source>
        <dbReference type="ARBA" id="ARBA00004141"/>
    </source>
</evidence>
<evidence type="ECO:0000313" key="9">
    <source>
        <dbReference type="EMBL" id="KAG5444643.1"/>
    </source>
</evidence>
<evidence type="ECO:0000313" key="10">
    <source>
        <dbReference type="Proteomes" id="UP000286415"/>
    </source>
</evidence>
<dbReference type="Gene3D" id="1.20.1070.10">
    <property type="entry name" value="Rhodopsin 7-helix transmembrane proteins"/>
    <property type="match status" value="1"/>
</dbReference>
<feature type="domain" description="G-protein coupled receptors family 1 profile" evidence="8">
    <location>
        <begin position="92"/>
        <end position="365"/>
    </location>
</feature>
<dbReference type="Pfam" id="PF00001">
    <property type="entry name" value="7tm_1"/>
    <property type="match status" value="1"/>
</dbReference>
<protein>
    <recommendedName>
        <fullName evidence="8">G-protein coupled receptors family 1 profile domain-containing protein</fullName>
    </recommendedName>
</protein>
<dbReference type="GO" id="GO:0005886">
    <property type="term" value="C:plasma membrane"/>
    <property type="evidence" value="ECO:0007669"/>
    <property type="project" value="TreeGrafter"/>
</dbReference>
<keyword evidence="5" id="KW-0472">Membrane</keyword>
<evidence type="ECO:0000256" key="5">
    <source>
        <dbReference type="ARBA" id="ARBA00023136"/>
    </source>
</evidence>
<evidence type="ECO:0000256" key="4">
    <source>
        <dbReference type="ARBA" id="ARBA00023040"/>
    </source>
</evidence>
<proteinExistence type="predicted"/>
<comment type="subcellular location">
    <subcellularLocation>
        <location evidence="1">Membrane</location>
        <topology evidence="1">Multi-pass membrane protein</topology>
    </subcellularLocation>
</comment>
<keyword evidence="7" id="KW-0807">Transducer</keyword>
<dbReference type="EMBL" id="NIRI02000056">
    <property type="protein sequence ID" value="KAG5444643.1"/>
    <property type="molecule type" value="Genomic_DNA"/>
</dbReference>
<dbReference type="PROSITE" id="PS50262">
    <property type="entry name" value="G_PROTEIN_RECEP_F1_2"/>
    <property type="match status" value="1"/>
</dbReference>